<evidence type="ECO:0000313" key="2">
    <source>
        <dbReference type="EMBL" id="NJB97067.1"/>
    </source>
</evidence>
<sequence length="192" mass="19732">MRRFGLIAGLVAVALLALLVSRVRFLPAGQTPRVPAAAPKPAAAPGASGLVIPVQGVPATALSDDWGEPRGDGTRAHHAIDILAAKGTPVLAAASGTVEKRFESDLGGHTLYVRTSDGGTVHYYAHLDTIGVAEGATVRRGQPIATVGDSGSADGGAPHLHFELKRMAPGEGWWQGTNIDPYPLLAGKPGRS</sequence>
<protein>
    <submittedName>
        <fullName evidence="2">Murein DD-endopeptidase MepM/ murein hydrolase activator NlpD</fullName>
    </submittedName>
</protein>
<comment type="caution">
    <text evidence="2">The sequence shown here is derived from an EMBL/GenBank/DDBJ whole genome shotgun (WGS) entry which is preliminary data.</text>
</comment>
<dbReference type="InterPro" id="IPR016047">
    <property type="entry name" value="M23ase_b-sheet_dom"/>
</dbReference>
<keyword evidence="3" id="KW-1185">Reference proteome</keyword>
<name>A0A7X6BCW2_9SPHN</name>
<dbReference type="AlphaFoldDB" id="A0A7X6BCW2"/>
<dbReference type="RefSeq" id="WP_125977017.1">
    <property type="nucleotide sequence ID" value="NZ_BAAADY010000002.1"/>
</dbReference>
<dbReference type="PANTHER" id="PTHR21666">
    <property type="entry name" value="PEPTIDASE-RELATED"/>
    <property type="match status" value="1"/>
</dbReference>
<feature type="domain" description="M23ase beta-sheet core" evidence="1">
    <location>
        <begin position="76"/>
        <end position="175"/>
    </location>
</feature>
<dbReference type="Gene3D" id="2.70.70.10">
    <property type="entry name" value="Glucose Permease (Domain IIA)"/>
    <property type="match status" value="1"/>
</dbReference>
<keyword evidence="2" id="KW-0378">Hydrolase</keyword>
<dbReference type="CDD" id="cd12797">
    <property type="entry name" value="M23_peptidase"/>
    <property type="match status" value="1"/>
</dbReference>
<dbReference type="PANTHER" id="PTHR21666:SF270">
    <property type="entry name" value="MUREIN HYDROLASE ACTIVATOR ENVC"/>
    <property type="match status" value="1"/>
</dbReference>
<gene>
    <name evidence="2" type="ORF">GGR89_001373</name>
</gene>
<proteinExistence type="predicted"/>
<dbReference type="SUPFAM" id="SSF51261">
    <property type="entry name" value="Duplicated hybrid motif"/>
    <property type="match status" value="1"/>
</dbReference>
<organism evidence="2 3">
    <name type="scientific">Sphingomonas trueperi</name>
    <dbReference type="NCBI Taxonomy" id="53317"/>
    <lineage>
        <taxon>Bacteria</taxon>
        <taxon>Pseudomonadati</taxon>
        <taxon>Pseudomonadota</taxon>
        <taxon>Alphaproteobacteria</taxon>
        <taxon>Sphingomonadales</taxon>
        <taxon>Sphingomonadaceae</taxon>
        <taxon>Sphingomonas</taxon>
    </lineage>
</organism>
<accession>A0A7X6BCW2</accession>
<dbReference type="Proteomes" id="UP000531251">
    <property type="component" value="Unassembled WGS sequence"/>
</dbReference>
<dbReference type="EMBL" id="JAATJB010000003">
    <property type="protein sequence ID" value="NJB97067.1"/>
    <property type="molecule type" value="Genomic_DNA"/>
</dbReference>
<dbReference type="GO" id="GO:0004222">
    <property type="term" value="F:metalloendopeptidase activity"/>
    <property type="evidence" value="ECO:0007669"/>
    <property type="project" value="TreeGrafter"/>
</dbReference>
<dbReference type="Pfam" id="PF01551">
    <property type="entry name" value="Peptidase_M23"/>
    <property type="match status" value="1"/>
</dbReference>
<evidence type="ECO:0000259" key="1">
    <source>
        <dbReference type="Pfam" id="PF01551"/>
    </source>
</evidence>
<evidence type="ECO:0000313" key="3">
    <source>
        <dbReference type="Proteomes" id="UP000531251"/>
    </source>
</evidence>
<dbReference type="InterPro" id="IPR050570">
    <property type="entry name" value="Cell_wall_metabolism_enzyme"/>
</dbReference>
<reference evidence="2 3" key="1">
    <citation type="submission" date="2020-03" db="EMBL/GenBank/DDBJ databases">
        <title>Genomic Encyclopedia of Type Strains, Phase IV (KMG-IV): sequencing the most valuable type-strain genomes for metagenomic binning, comparative biology and taxonomic classification.</title>
        <authorList>
            <person name="Goeker M."/>
        </authorList>
    </citation>
    <scope>NUCLEOTIDE SEQUENCE [LARGE SCALE GENOMIC DNA]</scope>
    <source>
        <strain evidence="2 3">DSM 7225</strain>
    </source>
</reference>
<dbReference type="InterPro" id="IPR011055">
    <property type="entry name" value="Dup_hybrid_motif"/>
</dbReference>